<evidence type="ECO:0000256" key="1">
    <source>
        <dbReference type="ARBA" id="ARBA00004370"/>
    </source>
</evidence>
<dbReference type="PROSITE" id="PS50268">
    <property type="entry name" value="CADHERIN_2"/>
    <property type="match status" value="3"/>
</dbReference>
<keyword evidence="3 5" id="KW-0106">Calcium</keyword>
<feature type="domain" description="Cadherin" evidence="8">
    <location>
        <begin position="363"/>
        <end position="471"/>
    </location>
</feature>
<organism evidence="9 10">
    <name type="scientific">Apteryx mantelli</name>
    <name type="common">North Island brown kiwi</name>
    <dbReference type="NCBI Taxonomy" id="2696672"/>
    <lineage>
        <taxon>Eukaryota</taxon>
        <taxon>Metazoa</taxon>
        <taxon>Chordata</taxon>
        <taxon>Craniata</taxon>
        <taxon>Vertebrata</taxon>
        <taxon>Euteleostomi</taxon>
        <taxon>Archelosauria</taxon>
        <taxon>Archosauria</taxon>
        <taxon>Dinosauria</taxon>
        <taxon>Saurischia</taxon>
        <taxon>Theropoda</taxon>
        <taxon>Coelurosauria</taxon>
        <taxon>Aves</taxon>
        <taxon>Palaeognathae</taxon>
        <taxon>Apterygiformes</taxon>
        <taxon>Apterygidae</taxon>
        <taxon>Apteryx</taxon>
    </lineage>
</organism>
<dbReference type="InterPro" id="IPR039808">
    <property type="entry name" value="Cadherin"/>
</dbReference>
<evidence type="ECO:0000259" key="8">
    <source>
        <dbReference type="PROSITE" id="PS50268"/>
    </source>
</evidence>
<evidence type="ECO:0000256" key="5">
    <source>
        <dbReference type="PROSITE-ProRule" id="PRU00043"/>
    </source>
</evidence>
<proteinExistence type="predicted"/>
<keyword evidence="4" id="KW-0472">Membrane</keyword>
<dbReference type="InterPro" id="IPR002126">
    <property type="entry name" value="Cadherin-like_dom"/>
</dbReference>
<dbReference type="InterPro" id="IPR015919">
    <property type="entry name" value="Cadherin-like_sf"/>
</dbReference>
<dbReference type="RefSeq" id="XP_067159748.1">
    <property type="nucleotide sequence ID" value="XM_067303647.1"/>
</dbReference>
<dbReference type="PRINTS" id="PR00205">
    <property type="entry name" value="CADHERIN"/>
</dbReference>
<evidence type="ECO:0000256" key="7">
    <source>
        <dbReference type="SAM" id="SignalP"/>
    </source>
</evidence>
<feature type="chain" id="PRO_5046647602" evidence="7">
    <location>
        <begin position="26"/>
        <end position="801"/>
    </location>
</feature>
<accession>A0ABM4F469</accession>
<dbReference type="Proteomes" id="UP001652627">
    <property type="component" value="Chromosome 12"/>
</dbReference>
<dbReference type="CDD" id="cd11304">
    <property type="entry name" value="Cadherin_repeat"/>
    <property type="match status" value="4"/>
</dbReference>
<name>A0ABM4F469_9AVES</name>
<dbReference type="GeneID" id="106492162"/>
<evidence type="ECO:0000256" key="6">
    <source>
        <dbReference type="SAM" id="MobiDB-lite"/>
    </source>
</evidence>
<evidence type="ECO:0000256" key="3">
    <source>
        <dbReference type="ARBA" id="ARBA00022837"/>
    </source>
</evidence>
<dbReference type="PANTHER" id="PTHR24027:SF441">
    <property type="entry name" value="CADHERIN DOMAIN-CONTAINING PROTEIN"/>
    <property type="match status" value="1"/>
</dbReference>
<gene>
    <name evidence="10" type="primary">CDHR4</name>
</gene>
<comment type="subcellular location">
    <subcellularLocation>
        <location evidence="1">Membrane</location>
    </subcellularLocation>
</comment>
<sequence length="801" mass="87278">MGMHSRLTFLLLLLAFQAPGSFVRAAALLSLPRIVTVSEDAAPGTLVAKVTLACSNVSSNPRVTLAHVEPSSPFDRNVTLRSVEPVDPFNPIAISTNRTPASTFQAEITLRAGAALDAHRVNQYVLMLRVACQEEDEAEGQLFIRVMEAQVLHCAARFASTEGDVVQVPADVAPQTPLYTVVRFLLSFVPVSLQFYLKNNDTPLVLTERGTVLAPASGFNPGHSTQVFRLEIVMMDRHGHNCSGAVTVEVLPSRHPQVNFTEPWRAVTVLEGTGPLEVVTQVHASGDNVRYVILAPATPSLFTIDAMTGEIRSAHRLDLERFPQAAHTQLLVQAYDKLNPTDHATVTLNITMKRMNQQAPRCTPSLYVSQVPETVPPGRTLVVLRCTDPASPSSSLHYAVEGAPASRSLFRMEGPQLQVNATLDYDSKAAAAVGFQFAATIVVTAGSQPPRSTHVPVLVTVTPVNEYTPVCPNDTAFTVLETAAFGTAVGRIAGTDRDYPPDSIKYSLEGGLGSAQPFSIDAHTGKIYVVGPLDYERQKSYRLTVRLTDNHNDLDPENQQSCLCDVAVRLQAVLNEAPVCTPEVQELRITSKPATRQPVTRLACQGSRDGATLSYAIIRGNEDRHFRLEGNTLFHVPNGLAEPRTFVLLVEVWSGPSVPRRSTTVMLVVHVVPRTTTVLPRTTVQRTTLWKEPLIITRTETTWSPPAWFVAALTVSGALLLAALGCTAQTLLQSARDRSKLLLDDSSWDLAEQRAGAPQRGKEERGRPDAGSLVQFDGRAQDPRTGRDYLFNSVTGVRRWV</sequence>
<dbReference type="Gene3D" id="2.60.40.60">
    <property type="entry name" value="Cadherins"/>
    <property type="match status" value="3"/>
</dbReference>
<evidence type="ECO:0000313" key="10">
    <source>
        <dbReference type="RefSeq" id="XP_067159748.1"/>
    </source>
</evidence>
<feature type="region of interest" description="Disordered" evidence="6">
    <location>
        <begin position="752"/>
        <end position="781"/>
    </location>
</feature>
<reference evidence="10" key="1">
    <citation type="submission" date="2025-08" db="UniProtKB">
        <authorList>
            <consortium name="RefSeq"/>
        </authorList>
    </citation>
    <scope>IDENTIFICATION</scope>
    <source>
        <tissue evidence="10">Blood</tissue>
    </source>
</reference>
<dbReference type="SMART" id="SM00112">
    <property type="entry name" value="CA"/>
    <property type="match status" value="3"/>
</dbReference>
<feature type="domain" description="Cadherin" evidence="8">
    <location>
        <begin position="471"/>
        <end position="580"/>
    </location>
</feature>
<evidence type="ECO:0000256" key="2">
    <source>
        <dbReference type="ARBA" id="ARBA00022737"/>
    </source>
</evidence>
<dbReference type="SUPFAM" id="SSF49313">
    <property type="entry name" value="Cadherin-like"/>
    <property type="match status" value="3"/>
</dbReference>
<keyword evidence="2" id="KW-0677">Repeat</keyword>
<protein>
    <submittedName>
        <fullName evidence="10">Cadherin-related family member 4</fullName>
    </submittedName>
</protein>
<dbReference type="PANTHER" id="PTHR24027">
    <property type="entry name" value="CADHERIN-23"/>
    <property type="match status" value="1"/>
</dbReference>
<keyword evidence="7" id="KW-0732">Signal</keyword>
<keyword evidence="9" id="KW-1185">Reference proteome</keyword>
<feature type="signal peptide" evidence="7">
    <location>
        <begin position="1"/>
        <end position="25"/>
    </location>
</feature>
<evidence type="ECO:0000256" key="4">
    <source>
        <dbReference type="ARBA" id="ARBA00023136"/>
    </source>
</evidence>
<dbReference type="Pfam" id="PF00028">
    <property type="entry name" value="Cadherin"/>
    <property type="match status" value="1"/>
</dbReference>
<evidence type="ECO:0000313" key="9">
    <source>
        <dbReference type="Proteomes" id="UP001652627"/>
    </source>
</evidence>
<feature type="domain" description="Cadherin" evidence="8">
    <location>
        <begin position="289"/>
        <end position="362"/>
    </location>
</feature>